<evidence type="ECO:0000256" key="1">
    <source>
        <dbReference type="SAM" id="Phobius"/>
    </source>
</evidence>
<organism evidence="2 3">
    <name type="scientific">Chryseobacterium oleae</name>
    <dbReference type="NCBI Taxonomy" id="491207"/>
    <lineage>
        <taxon>Bacteria</taxon>
        <taxon>Pseudomonadati</taxon>
        <taxon>Bacteroidota</taxon>
        <taxon>Flavobacteriia</taxon>
        <taxon>Flavobacteriales</taxon>
        <taxon>Weeksellaceae</taxon>
        <taxon>Chryseobacterium group</taxon>
        <taxon>Chryseobacterium</taxon>
    </lineage>
</organism>
<evidence type="ECO:0000313" key="3">
    <source>
        <dbReference type="Proteomes" id="UP000198769"/>
    </source>
</evidence>
<evidence type="ECO:0000313" key="2">
    <source>
        <dbReference type="EMBL" id="SFN78312.1"/>
    </source>
</evidence>
<reference evidence="3" key="1">
    <citation type="submission" date="2016-10" db="EMBL/GenBank/DDBJ databases">
        <authorList>
            <person name="Varghese N."/>
            <person name="Submissions S."/>
        </authorList>
    </citation>
    <scope>NUCLEOTIDE SEQUENCE [LARGE SCALE GENOMIC DNA]</scope>
    <source>
        <strain evidence="3">DSM 25575</strain>
    </source>
</reference>
<sequence>MNSTHSLQSAFNFRALITAALPAYIFPTLMSFISGFLLQNNNLMTASYSSIGLSSLLSTLCSFILLWRFESQRILVRNKLIRSLVIIVLMMGLGTLCIWLFNWQHERFNILLSIFLGATILIIRDLVIKRNS</sequence>
<feature type="transmembrane region" description="Helical" evidence="1">
    <location>
        <begin position="81"/>
        <end position="102"/>
    </location>
</feature>
<keyword evidence="1" id="KW-1133">Transmembrane helix</keyword>
<keyword evidence="3" id="KW-1185">Reference proteome</keyword>
<feature type="transmembrane region" description="Helical" evidence="1">
    <location>
        <begin position="50"/>
        <end position="69"/>
    </location>
</feature>
<keyword evidence="1" id="KW-0812">Transmembrane</keyword>
<dbReference type="Proteomes" id="UP000198769">
    <property type="component" value="Unassembled WGS sequence"/>
</dbReference>
<accession>A0A1I5BUL9</accession>
<proteinExistence type="predicted"/>
<name>A0A1I5BUL9_CHROL</name>
<feature type="transmembrane region" description="Helical" evidence="1">
    <location>
        <begin position="108"/>
        <end position="127"/>
    </location>
</feature>
<feature type="transmembrane region" description="Helical" evidence="1">
    <location>
        <begin position="12"/>
        <end position="38"/>
    </location>
</feature>
<dbReference type="OrthoDB" id="1163794at2"/>
<protein>
    <submittedName>
        <fullName evidence="2">Uncharacterized protein</fullName>
    </submittedName>
</protein>
<dbReference type="EMBL" id="FOVD01000008">
    <property type="protein sequence ID" value="SFN78312.1"/>
    <property type="molecule type" value="Genomic_DNA"/>
</dbReference>
<dbReference type="AlphaFoldDB" id="A0A1I5BUL9"/>
<keyword evidence="1" id="KW-0472">Membrane</keyword>
<gene>
    <name evidence="2" type="ORF">SAMN05421594_4190</name>
</gene>